<sequence>MIPEAQRWPLMATGPSNRWSTPSRNIVLIGDAAYSMLIHLTQGTATSMEDGIFLAKTIGEAYVRSPNLYGDTAAVLEVYGFEAEEHVRIAIAKFLQQREPADPQTGVTKPLEDKYMNWFRPTREKARL</sequence>
<dbReference type="GeneID" id="59338390"/>
<dbReference type="SUPFAM" id="SSF51905">
    <property type="entry name" value="FAD/NAD(P)-binding domain"/>
    <property type="match status" value="1"/>
</dbReference>
<reference evidence="1 2" key="1">
    <citation type="journal article" date="2020" name="Genomics">
        <title>Complete, high-quality genomes from long-read metagenomic sequencing of two wolf lichen thalli reveals enigmatic genome architecture.</title>
        <authorList>
            <person name="McKenzie S.K."/>
            <person name="Walston R.F."/>
            <person name="Allen J.L."/>
        </authorList>
    </citation>
    <scope>NUCLEOTIDE SEQUENCE [LARGE SCALE GENOMIC DNA]</scope>
    <source>
        <strain evidence="1">WasteWater1</strain>
    </source>
</reference>
<dbReference type="EMBL" id="JACCJB010000008">
    <property type="protein sequence ID" value="KAF6224804.1"/>
    <property type="molecule type" value="Genomic_DNA"/>
</dbReference>
<proteinExistence type="predicted"/>
<protein>
    <recommendedName>
        <fullName evidence="3">FAD-binding domain-containing protein</fullName>
    </recommendedName>
</protein>
<gene>
    <name evidence="1" type="ORF">HO133_009998</name>
</gene>
<dbReference type="Gene3D" id="3.50.50.60">
    <property type="entry name" value="FAD/NAD(P)-binding domain"/>
    <property type="match status" value="1"/>
</dbReference>
<organism evidence="1 2">
    <name type="scientific">Letharia lupina</name>
    <dbReference type="NCBI Taxonomy" id="560253"/>
    <lineage>
        <taxon>Eukaryota</taxon>
        <taxon>Fungi</taxon>
        <taxon>Dikarya</taxon>
        <taxon>Ascomycota</taxon>
        <taxon>Pezizomycotina</taxon>
        <taxon>Lecanoromycetes</taxon>
        <taxon>OSLEUM clade</taxon>
        <taxon>Lecanoromycetidae</taxon>
        <taxon>Lecanorales</taxon>
        <taxon>Lecanorineae</taxon>
        <taxon>Parmeliaceae</taxon>
        <taxon>Letharia</taxon>
    </lineage>
</organism>
<evidence type="ECO:0008006" key="3">
    <source>
        <dbReference type="Google" id="ProtNLM"/>
    </source>
</evidence>
<accession>A0A8H6CJQ6</accession>
<evidence type="ECO:0000313" key="2">
    <source>
        <dbReference type="Proteomes" id="UP000593566"/>
    </source>
</evidence>
<dbReference type="Proteomes" id="UP000593566">
    <property type="component" value="Unassembled WGS sequence"/>
</dbReference>
<dbReference type="RefSeq" id="XP_037153671.1">
    <property type="nucleotide sequence ID" value="XM_037300854.1"/>
</dbReference>
<evidence type="ECO:0000313" key="1">
    <source>
        <dbReference type="EMBL" id="KAF6224804.1"/>
    </source>
</evidence>
<comment type="caution">
    <text evidence="1">The sequence shown here is derived from an EMBL/GenBank/DDBJ whole genome shotgun (WGS) entry which is preliminary data.</text>
</comment>
<dbReference type="InterPro" id="IPR036188">
    <property type="entry name" value="FAD/NAD-bd_sf"/>
</dbReference>
<keyword evidence="2" id="KW-1185">Reference proteome</keyword>
<dbReference type="AlphaFoldDB" id="A0A8H6CJQ6"/>
<name>A0A8H6CJQ6_9LECA</name>